<evidence type="ECO:0000256" key="7">
    <source>
        <dbReference type="SAM" id="Phobius"/>
    </source>
</evidence>
<evidence type="ECO:0000256" key="5">
    <source>
        <dbReference type="ARBA" id="ARBA00022989"/>
    </source>
</evidence>
<evidence type="ECO:0000256" key="1">
    <source>
        <dbReference type="ARBA" id="ARBA00004651"/>
    </source>
</evidence>
<keyword evidence="5 7" id="KW-1133">Transmembrane helix</keyword>
<evidence type="ECO:0000256" key="6">
    <source>
        <dbReference type="ARBA" id="ARBA00023136"/>
    </source>
</evidence>
<reference evidence="8 9" key="1">
    <citation type="submission" date="2018-07" db="EMBL/GenBank/DDBJ databases">
        <title>Genomic Encyclopedia of Type Strains, Phase IV (KMG-IV): sequencing the most valuable type-strain genomes for metagenomic binning, comparative biology and taxonomic classification.</title>
        <authorList>
            <person name="Goeker M."/>
        </authorList>
    </citation>
    <scope>NUCLEOTIDE SEQUENCE [LARGE SCALE GENOMIC DNA]</scope>
    <source>
        <strain evidence="8 9">DSM 5603</strain>
    </source>
</reference>
<feature type="transmembrane region" description="Helical" evidence="7">
    <location>
        <begin position="107"/>
        <end position="126"/>
    </location>
</feature>
<dbReference type="Proteomes" id="UP000254958">
    <property type="component" value="Unassembled WGS sequence"/>
</dbReference>
<proteinExistence type="inferred from homology"/>
<evidence type="ECO:0000256" key="2">
    <source>
        <dbReference type="ARBA" id="ARBA00007977"/>
    </source>
</evidence>
<dbReference type="PANTHER" id="PTHR30106">
    <property type="entry name" value="INNER MEMBRANE PROTEIN YEIH-RELATED"/>
    <property type="match status" value="1"/>
</dbReference>
<comment type="similarity">
    <text evidence="2">Belongs to the UPF0324 family.</text>
</comment>
<dbReference type="PANTHER" id="PTHR30106:SF2">
    <property type="entry name" value="UPF0324 INNER MEMBRANE PROTEIN YEIH"/>
    <property type="match status" value="1"/>
</dbReference>
<dbReference type="Pfam" id="PF03601">
    <property type="entry name" value="Cons_hypoth698"/>
    <property type="match status" value="1"/>
</dbReference>
<dbReference type="AlphaFoldDB" id="A0A370G6Z3"/>
<feature type="transmembrane region" description="Helical" evidence="7">
    <location>
        <begin position="229"/>
        <end position="248"/>
    </location>
</feature>
<feature type="transmembrane region" description="Helical" evidence="7">
    <location>
        <begin position="75"/>
        <end position="95"/>
    </location>
</feature>
<feature type="transmembrane region" description="Helical" evidence="7">
    <location>
        <begin position="166"/>
        <end position="189"/>
    </location>
</feature>
<comment type="subcellular location">
    <subcellularLocation>
        <location evidence="1">Cell membrane</location>
        <topology evidence="1">Multi-pass membrane protein</topology>
    </subcellularLocation>
</comment>
<keyword evidence="4 7" id="KW-0812">Transmembrane</keyword>
<dbReference type="RefSeq" id="WP_114726810.1">
    <property type="nucleotide sequence ID" value="NZ_QQAW01000003.1"/>
</dbReference>
<gene>
    <name evidence="8" type="ORF">C7453_103119</name>
</gene>
<feature type="transmembrane region" description="Helical" evidence="7">
    <location>
        <begin position="268"/>
        <end position="286"/>
    </location>
</feature>
<feature type="transmembrane region" description="Helical" evidence="7">
    <location>
        <begin position="138"/>
        <end position="160"/>
    </location>
</feature>
<evidence type="ECO:0000313" key="9">
    <source>
        <dbReference type="Proteomes" id="UP000254958"/>
    </source>
</evidence>
<comment type="caution">
    <text evidence="8">The sequence shown here is derived from an EMBL/GenBank/DDBJ whole genome shotgun (WGS) entry which is preliminary data.</text>
</comment>
<organism evidence="8 9">
    <name type="scientific">Gluconacetobacter liquefaciens</name>
    <name type="common">Acetobacter liquefaciens</name>
    <dbReference type="NCBI Taxonomy" id="89584"/>
    <lineage>
        <taxon>Bacteria</taxon>
        <taxon>Pseudomonadati</taxon>
        <taxon>Pseudomonadota</taxon>
        <taxon>Alphaproteobacteria</taxon>
        <taxon>Acetobacterales</taxon>
        <taxon>Acetobacteraceae</taxon>
        <taxon>Gluconacetobacter</taxon>
    </lineage>
</organism>
<keyword evidence="6 7" id="KW-0472">Membrane</keyword>
<feature type="transmembrane region" description="Helical" evidence="7">
    <location>
        <begin position="20"/>
        <end position="38"/>
    </location>
</feature>
<keyword evidence="9" id="KW-1185">Reference proteome</keyword>
<feature type="transmembrane region" description="Helical" evidence="7">
    <location>
        <begin position="327"/>
        <end position="349"/>
    </location>
</feature>
<accession>A0A370G6Z3</accession>
<sequence>MTIPVLHPVAMPACSTPERLAPGIVLCLLVTVLAYGLAEAERVLTGRAWLEALVLAILCGTALRSRWVPARKWRAGIAFCAKYPLEIAIVLLGASVSDTVIRAADPALLAGIAGVVAVAIVLGFGIGRLCGVPARMALLVACGNAICGNSAIAAIAPVIEADDDEIAAAIAFTAMFGVAVVLGLPLLGIMLGMGGVAYGALAGLTVYAVPQVIAAAAPLGTVAVQMGMLVKLARVLMPGPVCLVLSLVTHSAGGEGPEGAVAGARPRLVPWFLVGFLALAACRLLGLVPVGVVAPLGDGAAVLTVVSMAALGLGADLRMVARAGGRVMATVALSLLGLTGLGLGLIRMLHLA</sequence>
<name>A0A370G6Z3_GLULI</name>
<keyword evidence="3" id="KW-1003">Cell membrane</keyword>
<evidence type="ECO:0000256" key="4">
    <source>
        <dbReference type="ARBA" id="ARBA00022692"/>
    </source>
</evidence>
<dbReference type="GO" id="GO:0005886">
    <property type="term" value="C:plasma membrane"/>
    <property type="evidence" value="ECO:0007669"/>
    <property type="project" value="UniProtKB-SubCell"/>
</dbReference>
<protein>
    <submittedName>
        <fullName evidence="8">Putative integral membrane protein (TIGR00698 family)</fullName>
    </submittedName>
</protein>
<dbReference type="EMBL" id="QQAW01000003">
    <property type="protein sequence ID" value="RDI38659.1"/>
    <property type="molecule type" value="Genomic_DNA"/>
</dbReference>
<evidence type="ECO:0000256" key="3">
    <source>
        <dbReference type="ARBA" id="ARBA00022475"/>
    </source>
</evidence>
<feature type="transmembrane region" description="Helical" evidence="7">
    <location>
        <begin position="292"/>
        <end position="315"/>
    </location>
</feature>
<evidence type="ECO:0000313" key="8">
    <source>
        <dbReference type="EMBL" id="RDI38659.1"/>
    </source>
</evidence>
<feature type="transmembrane region" description="Helical" evidence="7">
    <location>
        <begin position="196"/>
        <end position="217"/>
    </location>
</feature>
<dbReference type="InterPro" id="IPR018383">
    <property type="entry name" value="UPF0324_pro"/>
</dbReference>